<dbReference type="AlphaFoldDB" id="A0A9Q3GIS4"/>
<keyword evidence="4" id="KW-1185">Reference proteome</keyword>
<evidence type="ECO:0000313" key="3">
    <source>
        <dbReference type="EMBL" id="MBW0469013.1"/>
    </source>
</evidence>
<dbReference type="InterPro" id="IPR027417">
    <property type="entry name" value="P-loop_NTPase"/>
</dbReference>
<evidence type="ECO:0008006" key="5">
    <source>
        <dbReference type="Google" id="ProtNLM"/>
    </source>
</evidence>
<proteinExistence type="inferred from homology"/>
<dbReference type="EMBL" id="AVOT02002048">
    <property type="protein sequence ID" value="MBW0469013.1"/>
    <property type="molecule type" value="Genomic_DNA"/>
</dbReference>
<reference evidence="3" key="1">
    <citation type="submission" date="2021-03" db="EMBL/GenBank/DDBJ databases">
        <title>Draft genome sequence of rust myrtle Austropuccinia psidii MF-1, a brazilian biotype.</title>
        <authorList>
            <person name="Quecine M.C."/>
            <person name="Pachon D.M.R."/>
            <person name="Bonatelli M.L."/>
            <person name="Correr F.H."/>
            <person name="Franceschini L.M."/>
            <person name="Leite T.F."/>
            <person name="Margarido G.R.A."/>
            <person name="Almeida C.A."/>
            <person name="Ferrarezi J.A."/>
            <person name="Labate C.A."/>
        </authorList>
    </citation>
    <scope>NUCLEOTIDE SEQUENCE</scope>
    <source>
        <strain evidence="3">MF-1</strain>
    </source>
</reference>
<name>A0A9Q3GIS4_9BASI</name>
<organism evidence="3 4">
    <name type="scientific">Austropuccinia psidii MF-1</name>
    <dbReference type="NCBI Taxonomy" id="1389203"/>
    <lineage>
        <taxon>Eukaryota</taxon>
        <taxon>Fungi</taxon>
        <taxon>Dikarya</taxon>
        <taxon>Basidiomycota</taxon>
        <taxon>Pucciniomycotina</taxon>
        <taxon>Pucciniomycetes</taxon>
        <taxon>Pucciniales</taxon>
        <taxon>Sphaerophragmiaceae</taxon>
        <taxon>Austropuccinia</taxon>
    </lineage>
</organism>
<evidence type="ECO:0000313" key="4">
    <source>
        <dbReference type="Proteomes" id="UP000765509"/>
    </source>
</evidence>
<sequence length="261" mass="29670">MAQTTTKEFPLTFAAFGPQSDAPRLEQIPTSSAVLLVDRINAPATFIVLNFITKALKRRRPIWFLSYNHFREHWESLIQKQGIQSSLLQSLFKFQHVLEFEPMTLQSSPSDWLDMLSDLIKQQISELCEPGHEPTPLVIIDDISSLMWSGASLEELIRFSKGFYPIYNELQYSLVAVLHGDLMDDQENQILFNQLVHMSHVILRTSSLGGQGLGELTISRGPLCLDDMHLPVTISANQTTQYRIDDNSVTFYPKGLDRAFI</sequence>
<accession>A0A9Q3GIS4</accession>
<dbReference type="PANTHER" id="PTHR16184:SF6">
    <property type="entry name" value="ELONGATOR COMPLEX PROTEIN 6"/>
    <property type="match status" value="1"/>
</dbReference>
<evidence type="ECO:0000256" key="1">
    <source>
        <dbReference type="ARBA" id="ARBA00005043"/>
    </source>
</evidence>
<dbReference type="InterPro" id="IPR018627">
    <property type="entry name" value="ELP6"/>
</dbReference>
<comment type="similarity">
    <text evidence="2">Belongs to the ELP6 family.</text>
</comment>
<dbReference type="GO" id="GO:0033588">
    <property type="term" value="C:elongator holoenzyme complex"/>
    <property type="evidence" value="ECO:0007669"/>
    <property type="project" value="InterPro"/>
</dbReference>
<dbReference type="Proteomes" id="UP000765509">
    <property type="component" value="Unassembled WGS sequence"/>
</dbReference>
<dbReference type="Pfam" id="PF09807">
    <property type="entry name" value="ELP6"/>
    <property type="match status" value="1"/>
</dbReference>
<gene>
    <name evidence="3" type="ORF">O181_008728</name>
</gene>
<dbReference type="Gene3D" id="3.40.50.300">
    <property type="entry name" value="P-loop containing nucleotide triphosphate hydrolases"/>
    <property type="match status" value="1"/>
</dbReference>
<dbReference type="OrthoDB" id="9995306at2759"/>
<dbReference type="PANTHER" id="PTHR16184">
    <property type="entry name" value="ELONGATOR COMPLEX PROTEIN 6"/>
    <property type="match status" value="1"/>
</dbReference>
<comment type="pathway">
    <text evidence="1">tRNA modification; 5-methoxycarbonylmethyl-2-thiouridine-tRNA biosynthesis.</text>
</comment>
<comment type="caution">
    <text evidence="3">The sequence shown here is derived from an EMBL/GenBank/DDBJ whole genome shotgun (WGS) entry which is preliminary data.</text>
</comment>
<evidence type="ECO:0000256" key="2">
    <source>
        <dbReference type="ARBA" id="ARBA00008837"/>
    </source>
</evidence>
<dbReference type="GO" id="GO:0002098">
    <property type="term" value="P:tRNA wobble uridine modification"/>
    <property type="evidence" value="ECO:0007669"/>
    <property type="project" value="InterPro"/>
</dbReference>
<protein>
    <recommendedName>
        <fullName evidence="5">Elongator complex protein 6</fullName>
    </recommendedName>
</protein>